<dbReference type="Proteomes" id="UP000004386">
    <property type="component" value="Unassembled WGS sequence"/>
</dbReference>
<evidence type="ECO:0000313" key="2">
    <source>
        <dbReference type="Proteomes" id="UP000004386"/>
    </source>
</evidence>
<dbReference type="EMBL" id="ACQA01000001">
    <property type="protein sequence ID" value="EEQ95788.1"/>
    <property type="molecule type" value="Genomic_DNA"/>
</dbReference>
<accession>C4WIY7</accession>
<proteinExistence type="predicted"/>
<sequence length="33" mass="3845">MQMIEMTSWLIKKMHGTLMPVDVQPRNMKGQLA</sequence>
<name>C4WIY7_9HYPH</name>
<evidence type="ECO:0000313" key="1">
    <source>
        <dbReference type="EMBL" id="EEQ95788.1"/>
    </source>
</evidence>
<reference evidence="1 2" key="1">
    <citation type="submission" date="2009-05" db="EMBL/GenBank/DDBJ databases">
        <authorList>
            <person name="Setubal J.C."/>
            <person name="Boyle S."/>
            <person name="Crasta O.R."/>
            <person name="Gillespie J.J."/>
            <person name="Kenyon R.W."/>
            <person name="Lu J."/>
            <person name="Mane S."/>
            <person name="Nagrani S."/>
            <person name="Shallom J.M."/>
            <person name="Shallom S."/>
            <person name="Shukla M."/>
            <person name="Snyder E.E."/>
            <person name="Sobral B.W."/>
            <person name="Wattam A.R."/>
            <person name="Will R."/>
            <person name="Williams K."/>
            <person name="Yoo H."/>
            <person name="Munk C."/>
            <person name="Tapia R."/>
            <person name="Green L."/>
            <person name="Rogers Y."/>
            <person name="Detter J.C."/>
            <person name="Bruce D."/>
            <person name="Brettin T.S."/>
            <person name="Tsolis R."/>
        </authorList>
    </citation>
    <scope>NUCLEOTIDE SEQUENCE [LARGE SCALE GENOMIC DNA]</scope>
    <source>
        <strain evidence="1 2">LMG 3301</strain>
    </source>
</reference>
<dbReference type="AlphaFoldDB" id="C4WIY7"/>
<gene>
    <name evidence="1" type="ORF">OINT_1001182</name>
</gene>
<organism evidence="1 2">
    <name type="scientific">Brucella intermedia LMG 3301</name>
    <dbReference type="NCBI Taxonomy" id="641118"/>
    <lineage>
        <taxon>Bacteria</taxon>
        <taxon>Pseudomonadati</taxon>
        <taxon>Pseudomonadota</taxon>
        <taxon>Alphaproteobacteria</taxon>
        <taxon>Hyphomicrobiales</taxon>
        <taxon>Brucellaceae</taxon>
        <taxon>Brucella/Ochrobactrum group</taxon>
        <taxon>Brucella</taxon>
    </lineage>
</organism>
<dbReference type="HOGENOM" id="CLU_3382952_0_0_5"/>
<protein>
    <submittedName>
        <fullName evidence="1">Uncharacterized protein</fullName>
    </submittedName>
</protein>
<comment type="caution">
    <text evidence="1">The sequence shown here is derived from an EMBL/GenBank/DDBJ whole genome shotgun (WGS) entry which is preliminary data.</text>
</comment>